<dbReference type="CDD" id="cd16364">
    <property type="entry name" value="T3SC_I-like"/>
    <property type="match status" value="1"/>
</dbReference>
<sequence>MNHTKFQDVCVNAARALRADATEQDGRCSLTIDVTEVPVDLDEDAHALHCYVNLGDANSLDRMDVCEQLLALNLRTHVTHYGTYALEPASAWVIFCANLQDATTLNGEKLAQMLRYYLHETKEVRQMVGGISEKYFSTVFAGDFA</sequence>
<accession>A0ABU1NIM6</accession>
<dbReference type="InterPro" id="IPR010261">
    <property type="entry name" value="Tir_chaperone"/>
</dbReference>
<organism evidence="1 2">
    <name type="scientific">Variovorax soli</name>
    <dbReference type="NCBI Taxonomy" id="376815"/>
    <lineage>
        <taxon>Bacteria</taxon>
        <taxon>Pseudomonadati</taxon>
        <taxon>Pseudomonadota</taxon>
        <taxon>Betaproteobacteria</taxon>
        <taxon>Burkholderiales</taxon>
        <taxon>Comamonadaceae</taxon>
        <taxon>Variovorax</taxon>
    </lineage>
</organism>
<comment type="caution">
    <text evidence="1">The sequence shown here is derived from an EMBL/GenBank/DDBJ whole genome shotgun (WGS) entry which is preliminary data.</text>
</comment>
<name>A0ABU1NIM6_9BURK</name>
<dbReference type="EMBL" id="JAVDRF010000007">
    <property type="protein sequence ID" value="MDR6537721.1"/>
    <property type="molecule type" value="Genomic_DNA"/>
</dbReference>
<dbReference type="Proteomes" id="UP001184230">
    <property type="component" value="Unassembled WGS sequence"/>
</dbReference>
<dbReference type="Pfam" id="PF05932">
    <property type="entry name" value="CesT"/>
    <property type="match status" value="1"/>
</dbReference>
<evidence type="ECO:0000313" key="2">
    <source>
        <dbReference type="Proteomes" id="UP001184230"/>
    </source>
</evidence>
<dbReference type="SUPFAM" id="SSF69635">
    <property type="entry name" value="Type III secretory system chaperone-like"/>
    <property type="match status" value="1"/>
</dbReference>
<keyword evidence="2" id="KW-1185">Reference proteome</keyword>
<gene>
    <name evidence="1" type="ORF">J2739_003502</name>
</gene>
<evidence type="ECO:0008006" key="3">
    <source>
        <dbReference type="Google" id="ProtNLM"/>
    </source>
</evidence>
<reference evidence="1 2" key="1">
    <citation type="submission" date="2023-07" db="EMBL/GenBank/DDBJ databases">
        <title>Sorghum-associated microbial communities from plants grown in Nebraska, USA.</title>
        <authorList>
            <person name="Schachtman D."/>
        </authorList>
    </citation>
    <scope>NUCLEOTIDE SEQUENCE [LARGE SCALE GENOMIC DNA]</scope>
    <source>
        <strain evidence="1 2">DS1781</strain>
    </source>
</reference>
<evidence type="ECO:0000313" key="1">
    <source>
        <dbReference type="EMBL" id="MDR6537721.1"/>
    </source>
</evidence>
<proteinExistence type="predicted"/>
<protein>
    <recommendedName>
        <fullName evidence="3">Tir chaperone protein (CesT) family protein</fullName>
    </recommendedName>
</protein>
<dbReference type="Gene3D" id="3.30.1460.10">
    <property type="match status" value="1"/>
</dbReference>
<dbReference type="RefSeq" id="WP_309903853.1">
    <property type="nucleotide sequence ID" value="NZ_JAVDRF010000007.1"/>
</dbReference>